<name>A0ACB9W622_CHAAC</name>
<proteinExistence type="predicted"/>
<dbReference type="Proteomes" id="UP001057452">
    <property type="component" value="Chromosome 18"/>
</dbReference>
<reference evidence="1" key="1">
    <citation type="submission" date="2022-05" db="EMBL/GenBank/DDBJ databases">
        <title>Chromosome-level genome of Chaenocephalus aceratus.</title>
        <authorList>
            <person name="Park H."/>
        </authorList>
    </citation>
    <scope>NUCLEOTIDE SEQUENCE</scope>
    <source>
        <strain evidence="1">KU_202001</strain>
    </source>
</reference>
<gene>
    <name evidence="1" type="ORF">KUCAC02_000179</name>
</gene>
<comment type="caution">
    <text evidence="1">The sequence shown here is derived from an EMBL/GenBank/DDBJ whole genome shotgun (WGS) entry which is preliminary data.</text>
</comment>
<evidence type="ECO:0000313" key="1">
    <source>
        <dbReference type="EMBL" id="KAI4808110.1"/>
    </source>
</evidence>
<sequence length="78" mass="8824">MAAIWVSHMLGQPLLCGVMLSHSLAGAFPCNRGPVFGIRKALLFSDFERRKKGLLWNFLRNLSGQLRNRGFAFYRLGI</sequence>
<keyword evidence="2" id="KW-1185">Reference proteome</keyword>
<accession>A0ACB9W622</accession>
<protein>
    <submittedName>
        <fullName evidence="1">Uncharacterized protein</fullName>
    </submittedName>
</protein>
<dbReference type="EMBL" id="CM043802">
    <property type="protein sequence ID" value="KAI4808110.1"/>
    <property type="molecule type" value="Genomic_DNA"/>
</dbReference>
<organism evidence="1 2">
    <name type="scientific">Chaenocephalus aceratus</name>
    <name type="common">Blackfin icefish</name>
    <name type="synonym">Chaenichthys aceratus</name>
    <dbReference type="NCBI Taxonomy" id="36190"/>
    <lineage>
        <taxon>Eukaryota</taxon>
        <taxon>Metazoa</taxon>
        <taxon>Chordata</taxon>
        <taxon>Craniata</taxon>
        <taxon>Vertebrata</taxon>
        <taxon>Euteleostomi</taxon>
        <taxon>Actinopterygii</taxon>
        <taxon>Neopterygii</taxon>
        <taxon>Teleostei</taxon>
        <taxon>Neoteleostei</taxon>
        <taxon>Acanthomorphata</taxon>
        <taxon>Eupercaria</taxon>
        <taxon>Perciformes</taxon>
        <taxon>Notothenioidei</taxon>
        <taxon>Channichthyidae</taxon>
        <taxon>Chaenocephalus</taxon>
    </lineage>
</organism>
<evidence type="ECO:0000313" key="2">
    <source>
        <dbReference type="Proteomes" id="UP001057452"/>
    </source>
</evidence>